<dbReference type="Proteomes" id="UP000006983">
    <property type="component" value="Unassembled WGS sequence"/>
</dbReference>
<keyword evidence="2" id="KW-0547">Nucleotide-binding</keyword>
<feature type="domain" description="Protein kinase" evidence="5">
    <location>
        <begin position="203"/>
        <end position="534"/>
    </location>
</feature>
<dbReference type="EMBL" id="ALIF01000007">
    <property type="protein sequence ID" value="EJO15295.1"/>
    <property type="molecule type" value="Genomic_DNA"/>
</dbReference>
<dbReference type="SUPFAM" id="SSF56112">
    <property type="entry name" value="Protein kinase-like (PK-like)"/>
    <property type="match status" value="1"/>
</dbReference>
<organism evidence="6 7">
    <name type="scientific">Streptococcus salivarius K12</name>
    <dbReference type="NCBI Taxonomy" id="1200793"/>
    <lineage>
        <taxon>Bacteria</taxon>
        <taxon>Bacillati</taxon>
        <taxon>Bacillota</taxon>
        <taxon>Bacilli</taxon>
        <taxon>Lactobacillales</taxon>
        <taxon>Streptococcaceae</taxon>
        <taxon>Streptococcus</taxon>
    </lineage>
</organism>
<dbReference type="PATRIC" id="fig|1200793.3.peg.2104"/>
<name>J7T4C1_STRSL</name>
<dbReference type="PROSITE" id="PS50011">
    <property type="entry name" value="PROTEIN_KINASE_DOM"/>
    <property type="match status" value="1"/>
</dbReference>
<proteinExistence type="predicted"/>
<comment type="caution">
    <text evidence="6">The sequence shown here is derived from an EMBL/GenBank/DDBJ whole genome shotgun (WGS) entry which is preliminary data.</text>
</comment>
<keyword evidence="6" id="KW-0723">Serine/threonine-protein kinase</keyword>
<dbReference type="SMART" id="SM00220">
    <property type="entry name" value="S_TKc"/>
    <property type="match status" value="1"/>
</dbReference>
<evidence type="ECO:0000256" key="2">
    <source>
        <dbReference type="ARBA" id="ARBA00022741"/>
    </source>
</evidence>
<protein>
    <submittedName>
        <fullName evidence="6">Serine/threonine protein kinase</fullName>
        <ecNumber evidence="6">2.7.11.1</ecNumber>
    </submittedName>
</protein>
<geneLocation type="plasmid" evidence="6">
    <name>pRSSL1</name>
</geneLocation>
<evidence type="ECO:0000313" key="6">
    <source>
        <dbReference type="EMBL" id="EJO15295.1"/>
    </source>
</evidence>
<dbReference type="EC" id="2.7.11.1" evidence="6"/>
<evidence type="ECO:0000259" key="5">
    <source>
        <dbReference type="PROSITE" id="PS50011"/>
    </source>
</evidence>
<dbReference type="InterPro" id="IPR000719">
    <property type="entry name" value="Prot_kinase_dom"/>
</dbReference>
<keyword evidence="1 6" id="KW-0808">Transferase</keyword>
<reference evidence="6 7" key="1">
    <citation type="journal article" date="2012" name="J. Bacteriol.">
        <title>Genome Sequence of the Lantibiotic Bacteriocin Producer Streptococcus salivarius Strain K12.</title>
        <authorList>
            <person name="Barretto C."/>
            <person name="Alvarez-Martin P."/>
            <person name="Foata F."/>
            <person name="Renault P."/>
            <person name="Berger B."/>
        </authorList>
    </citation>
    <scope>NUCLEOTIDE SEQUENCE [LARGE SCALE GENOMIC DNA]</scope>
    <source>
        <strain evidence="6 7">K12</strain>
        <plasmid evidence="6">pRSSL1</plasmid>
    </source>
</reference>
<dbReference type="AlphaFoldDB" id="J7T4C1"/>
<keyword evidence="4" id="KW-0067">ATP-binding</keyword>
<keyword evidence="3 6" id="KW-0418">Kinase</keyword>
<dbReference type="GO" id="GO:0005524">
    <property type="term" value="F:ATP binding"/>
    <property type="evidence" value="ECO:0007669"/>
    <property type="project" value="UniProtKB-KW"/>
</dbReference>
<dbReference type="CDD" id="cd14014">
    <property type="entry name" value="STKc_PknB_like"/>
    <property type="match status" value="1"/>
</dbReference>
<evidence type="ECO:0000256" key="4">
    <source>
        <dbReference type="ARBA" id="ARBA00022840"/>
    </source>
</evidence>
<dbReference type="InterPro" id="IPR008266">
    <property type="entry name" value="Tyr_kinase_AS"/>
</dbReference>
<evidence type="ECO:0000256" key="3">
    <source>
        <dbReference type="ARBA" id="ARBA00022777"/>
    </source>
</evidence>
<evidence type="ECO:0000313" key="7">
    <source>
        <dbReference type="Proteomes" id="UP000006983"/>
    </source>
</evidence>
<keyword evidence="6" id="KW-0614">Plasmid</keyword>
<sequence length="577" mass="67343">MDDIIVRVLNYDFHSLFEYRILKAKEFDTYFVTIFQERVYIFSILDDPLCLIEKVDCMSLPTFIKLKNTIYKEDKLLINPDFYKRLAMIFCGDDMELFTYKSGPQLVSFFNTYFHAQDSYGQGFPTRWIYVNDKLLDFSSRDIINSFFNLILSKQYILTERQISEVDALEHQQKIINELDKICSVYSLKLSRRGNEFYLVETDIDLVEIGKGGFADIYFQKSTGLVLKKLNEECVRRQSLRSRLKREYEITKSCSDIGGIIRVFDFDSSNCSYTMEKADYTLANYIEESELTEGSKFNILRQILYTMSFVHQRDVLHRDLSPTNVFFVNGIIKIADFGLGKNLNTLTSHQTMDTTSFGQLFYCAPEQLTLLKDADKRSDVYSLGRIINFVMTKNPNIFSHSLRSVSEKATNLEPDYRYQDATEMLNALNAWLSIRNDGTFKKTVWEKIGYGVFDDDIENFIYEMSAKELCQACIKKSNVFIESLMVFMKLDDTHAIYIIQTIHSNYEQYLKRFEDADPFASLSYRVLKGQFPFIVNEVAAQILHYVAYEVGRFSAQRKIDNLIENGIEPMIESILER</sequence>
<dbReference type="InterPro" id="IPR050339">
    <property type="entry name" value="CC_SR_Kinase"/>
</dbReference>
<evidence type="ECO:0000256" key="1">
    <source>
        <dbReference type="ARBA" id="ARBA00022679"/>
    </source>
</evidence>
<dbReference type="PROSITE" id="PS00109">
    <property type="entry name" value="PROTEIN_KINASE_TYR"/>
    <property type="match status" value="1"/>
</dbReference>
<dbReference type="GO" id="GO:0005737">
    <property type="term" value="C:cytoplasm"/>
    <property type="evidence" value="ECO:0007669"/>
    <property type="project" value="TreeGrafter"/>
</dbReference>
<dbReference type="GO" id="GO:0004674">
    <property type="term" value="F:protein serine/threonine kinase activity"/>
    <property type="evidence" value="ECO:0007669"/>
    <property type="project" value="UniProtKB-KW"/>
</dbReference>
<dbReference type="Pfam" id="PF00069">
    <property type="entry name" value="Pkinase"/>
    <property type="match status" value="1"/>
</dbReference>
<dbReference type="PANTHER" id="PTHR11042">
    <property type="entry name" value="EUKARYOTIC TRANSLATION INITIATION FACTOR 2-ALPHA KINASE EIF2-ALPHA KINASE -RELATED"/>
    <property type="match status" value="1"/>
</dbReference>
<gene>
    <name evidence="6" type="ORF">RSSL_00054</name>
</gene>
<accession>J7T4C1</accession>
<dbReference type="Gene3D" id="1.10.510.10">
    <property type="entry name" value="Transferase(Phosphotransferase) domain 1"/>
    <property type="match status" value="1"/>
</dbReference>
<keyword evidence="7" id="KW-1185">Reference proteome</keyword>
<dbReference type="InterPro" id="IPR011009">
    <property type="entry name" value="Kinase-like_dom_sf"/>
</dbReference>